<feature type="domain" description="HTH luxR-type" evidence="2">
    <location>
        <begin position="84"/>
        <end position="151"/>
    </location>
</feature>
<accession>A0A1X1EJJ9</accession>
<dbReference type="SMART" id="SM00421">
    <property type="entry name" value="HTH_LUXR"/>
    <property type="match status" value="1"/>
</dbReference>
<protein>
    <recommendedName>
        <fullName evidence="2">HTH luxR-type domain-containing protein</fullName>
    </recommendedName>
</protein>
<dbReference type="PROSITE" id="PS50043">
    <property type="entry name" value="HTH_LUXR_2"/>
    <property type="match status" value="1"/>
</dbReference>
<evidence type="ECO:0000313" key="3">
    <source>
        <dbReference type="EMBL" id="ORM89138.1"/>
    </source>
</evidence>
<dbReference type="STRING" id="55209.HA50_21010"/>
<gene>
    <name evidence="3" type="ORF">HA50_21010</name>
</gene>
<evidence type="ECO:0000256" key="1">
    <source>
        <dbReference type="ARBA" id="ARBA00023125"/>
    </source>
</evidence>
<dbReference type="InterPro" id="IPR016032">
    <property type="entry name" value="Sig_transdc_resp-reg_C-effctor"/>
</dbReference>
<evidence type="ECO:0000259" key="2">
    <source>
        <dbReference type="PROSITE" id="PS50043"/>
    </source>
</evidence>
<dbReference type="GO" id="GO:0003677">
    <property type="term" value="F:DNA binding"/>
    <property type="evidence" value="ECO:0007669"/>
    <property type="project" value="UniProtKB-KW"/>
</dbReference>
<dbReference type="InterPro" id="IPR000792">
    <property type="entry name" value="Tscrpt_reg_LuxR_C"/>
</dbReference>
<name>A0A1X1EJJ9_PANCY</name>
<dbReference type="Pfam" id="PF00196">
    <property type="entry name" value="GerE"/>
    <property type="match status" value="1"/>
</dbReference>
<dbReference type="SUPFAM" id="SSF46894">
    <property type="entry name" value="C-terminal effector domain of the bipartite response regulators"/>
    <property type="match status" value="1"/>
</dbReference>
<dbReference type="AlphaFoldDB" id="A0A1X1EJJ9"/>
<comment type="caution">
    <text evidence="3">The sequence shown here is derived from an EMBL/GenBank/DDBJ whole genome shotgun (WGS) entry which is preliminary data.</text>
</comment>
<proteinExistence type="predicted"/>
<dbReference type="Proteomes" id="UP000193749">
    <property type="component" value="Unassembled WGS sequence"/>
</dbReference>
<keyword evidence="1" id="KW-0238">DNA-binding</keyword>
<dbReference type="RefSeq" id="WP_084878766.1">
    <property type="nucleotide sequence ID" value="NZ_JAGGMY010000006.1"/>
</dbReference>
<sequence>MRIISDDYYLRLGLREALRVHEKGLQDITIAISSDLKTIRLYKDISIYSNEKFFVGNCLTTFVLSYQLSHGLTPLHHNLYKLIAERKTMYLTPREIDVLSELLKGENILGISRTSGLSPKTISAQKNSALRKLKVNNLHMLHRDISSFRNLFYGKESNQSGMDY</sequence>
<reference evidence="3 4" key="1">
    <citation type="journal article" date="2017" name="Antonie Van Leeuwenhoek">
        <title>Phylogenomic resolution of the bacterial genus Pantoea and its relationship with Erwinia and Tatumella.</title>
        <authorList>
            <person name="Palmer M."/>
            <person name="Steenkamp E.T."/>
            <person name="Coetzee M.P."/>
            <person name="Chan W.Y."/>
            <person name="van Zyl E."/>
            <person name="De Maayer P."/>
            <person name="Coutinho T.A."/>
            <person name="Blom J."/>
            <person name="Smits T.H."/>
            <person name="Duffy B."/>
            <person name="Venter S.N."/>
        </authorList>
    </citation>
    <scope>NUCLEOTIDE SEQUENCE [LARGE SCALE GENOMIC DNA]</scope>
    <source>
        <strain evidence="3 4">LMG 2657</strain>
    </source>
</reference>
<keyword evidence="4" id="KW-1185">Reference proteome</keyword>
<dbReference type="InterPro" id="IPR036388">
    <property type="entry name" value="WH-like_DNA-bd_sf"/>
</dbReference>
<dbReference type="OrthoDB" id="6622094at2"/>
<dbReference type="PRINTS" id="PR00038">
    <property type="entry name" value="HTHLUXR"/>
</dbReference>
<evidence type="ECO:0000313" key="4">
    <source>
        <dbReference type="Proteomes" id="UP000193749"/>
    </source>
</evidence>
<organism evidence="3 4">
    <name type="scientific">Pantoea cypripedii</name>
    <name type="common">Pectobacterium cypripedii</name>
    <name type="synonym">Erwinia cypripedii</name>
    <dbReference type="NCBI Taxonomy" id="55209"/>
    <lineage>
        <taxon>Bacteria</taxon>
        <taxon>Pseudomonadati</taxon>
        <taxon>Pseudomonadota</taxon>
        <taxon>Gammaproteobacteria</taxon>
        <taxon>Enterobacterales</taxon>
        <taxon>Erwiniaceae</taxon>
        <taxon>Pantoea</taxon>
    </lineage>
</organism>
<dbReference type="EMBL" id="MLJI01000002">
    <property type="protein sequence ID" value="ORM89138.1"/>
    <property type="molecule type" value="Genomic_DNA"/>
</dbReference>
<dbReference type="GO" id="GO:0006355">
    <property type="term" value="P:regulation of DNA-templated transcription"/>
    <property type="evidence" value="ECO:0007669"/>
    <property type="project" value="InterPro"/>
</dbReference>
<dbReference type="Gene3D" id="1.10.10.10">
    <property type="entry name" value="Winged helix-like DNA-binding domain superfamily/Winged helix DNA-binding domain"/>
    <property type="match status" value="1"/>
</dbReference>